<dbReference type="SMART" id="SM00927">
    <property type="entry name" value="MutH"/>
    <property type="match status" value="1"/>
</dbReference>
<reference evidence="5 6" key="1">
    <citation type="submission" date="2020-04" db="EMBL/GenBank/DDBJ databases">
        <authorList>
            <person name="Hitch T.C.A."/>
            <person name="Wylensek D."/>
            <person name="Clavel T."/>
        </authorList>
    </citation>
    <scope>NUCLEOTIDE SEQUENCE [LARGE SCALE GENOMIC DNA]</scope>
    <source>
        <strain evidence="5 6">WCA-386-APC-2A</strain>
    </source>
</reference>
<evidence type="ECO:0000313" key="5">
    <source>
        <dbReference type="EMBL" id="NMK38151.1"/>
    </source>
</evidence>
<dbReference type="InterPro" id="IPR011337">
    <property type="entry name" value="DNA_rep_MutH/RE_typeII_Sau3AI"/>
</dbReference>
<dbReference type="Proteomes" id="UP000536773">
    <property type="component" value="Unassembled WGS sequence"/>
</dbReference>
<dbReference type="InterPro" id="IPR011335">
    <property type="entry name" value="Restrct_endonuc-II-like"/>
</dbReference>
<dbReference type="NCBIfam" id="NF040973">
    <property type="entry name" value="restrict_Sau3AI"/>
    <property type="match status" value="1"/>
</dbReference>
<sequence length="493" mass="57497">MSNFYDKTDPVSIEKYAKKMIGKTFREIWEENEMSSSGLLKEKTTTDGYMQSHTNKHYKGGMGNLVEECYFKYKSNNDSNPDFKEAGVELKVTPYKKVGKKQELRAKERLIITMIDYYNLVKEPSFWESHVWKKAQLILLVWYLYEKGKENIDFHVDFVKLFTPPEEDRKIMEADYNKIVAKVRAGKAHELSEGDTLYLGAATKGATSADRRKQPYSDIEAKQRAFSFKNSYMTYVLNTYFVPDVTTYEPIVHGEVDDFEGYVVKRINAYRGKSVAELCQIFDIDISQKKPKNLESMLAFRMLGVKGNHAEEFEKAGIVVKTIRIEKSGSIQQSMSFPVIDYQKLVEETWDDCTFGNYLRETRFFFVIYKKDDEGILHLSGSQFWNIPEEDLEGDVRSVWQETHDIIKNGQLEIHVDAKGNICNNLPKQKNHTVSHVRPHGRDRNDTHPLPVGTHLLMDRKTRAYWIDDTRYVKQCFWLNNTYIIKQIKAENK</sequence>
<dbReference type="CDD" id="cd22356">
    <property type="entry name" value="Sau3AI_N-like"/>
    <property type="match status" value="1"/>
</dbReference>
<protein>
    <submittedName>
        <fullName evidence="5">Restriction endonuclease</fullName>
    </submittedName>
</protein>
<dbReference type="AlphaFoldDB" id="A0A848EMK6"/>
<proteinExistence type="predicted"/>
<dbReference type="GO" id="GO:0016787">
    <property type="term" value="F:hydrolase activity"/>
    <property type="evidence" value="ECO:0007669"/>
    <property type="project" value="UniProtKB-KW"/>
</dbReference>
<dbReference type="Pfam" id="PF02976">
    <property type="entry name" value="MutH"/>
    <property type="match status" value="1"/>
</dbReference>
<feature type="domain" description="DNA mismatch repair MutH/Type II restriction enzyme Sau3AI" evidence="4">
    <location>
        <begin position="73"/>
        <end position="175"/>
    </location>
</feature>
<dbReference type="GO" id="GO:0003677">
    <property type="term" value="F:DNA binding"/>
    <property type="evidence" value="ECO:0007669"/>
    <property type="project" value="InterPro"/>
</dbReference>
<dbReference type="SUPFAM" id="SSF52980">
    <property type="entry name" value="Restriction endonuclease-like"/>
    <property type="match status" value="2"/>
</dbReference>
<dbReference type="Gene3D" id="3.40.600.10">
    <property type="entry name" value="DNA mismatch repair MutH/Restriction endonuclease, type II"/>
    <property type="match status" value="2"/>
</dbReference>
<evidence type="ECO:0000256" key="3">
    <source>
        <dbReference type="ARBA" id="ARBA00022801"/>
    </source>
</evidence>
<keyword evidence="2 5" id="KW-0255">Endonuclease</keyword>
<keyword evidence="1" id="KW-0540">Nuclease</keyword>
<dbReference type="RefSeq" id="WP_169013089.1">
    <property type="nucleotide sequence ID" value="NZ_JABBJH010000002.1"/>
</dbReference>
<dbReference type="InterPro" id="IPR037057">
    <property type="entry name" value="DNA_rep_MutH/T2_RE_sf"/>
</dbReference>
<gene>
    <name evidence="5" type="ORF">HG933_01875</name>
</gene>
<comment type="caution">
    <text evidence="5">The sequence shown here is derived from an EMBL/GenBank/DDBJ whole genome shotgun (WGS) entry which is preliminary data.</text>
</comment>
<dbReference type="CDD" id="cd22355">
    <property type="entry name" value="Sau3AI_C"/>
    <property type="match status" value="1"/>
</dbReference>
<dbReference type="EMBL" id="JABBJH010000002">
    <property type="protein sequence ID" value="NMK38151.1"/>
    <property type="molecule type" value="Genomic_DNA"/>
</dbReference>
<organism evidence="5 6">
    <name type="scientific">Megasphaera elsdenii</name>
    <dbReference type="NCBI Taxonomy" id="907"/>
    <lineage>
        <taxon>Bacteria</taxon>
        <taxon>Bacillati</taxon>
        <taxon>Bacillota</taxon>
        <taxon>Negativicutes</taxon>
        <taxon>Veillonellales</taxon>
        <taxon>Veillonellaceae</taxon>
        <taxon>Megasphaera</taxon>
    </lineage>
</organism>
<dbReference type="GO" id="GO:0004519">
    <property type="term" value="F:endonuclease activity"/>
    <property type="evidence" value="ECO:0007669"/>
    <property type="project" value="UniProtKB-KW"/>
</dbReference>
<evidence type="ECO:0000256" key="1">
    <source>
        <dbReference type="ARBA" id="ARBA00022722"/>
    </source>
</evidence>
<evidence type="ECO:0000313" key="6">
    <source>
        <dbReference type="Proteomes" id="UP000536773"/>
    </source>
</evidence>
<evidence type="ECO:0000256" key="2">
    <source>
        <dbReference type="ARBA" id="ARBA00022759"/>
    </source>
</evidence>
<keyword evidence="3" id="KW-0378">Hydrolase</keyword>
<accession>A0A848EMK6</accession>
<name>A0A848EMK6_MEGEL</name>
<evidence type="ECO:0000259" key="4">
    <source>
        <dbReference type="SMART" id="SM00927"/>
    </source>
</evidence>